<keyword evidence="8 14" id="KW-0732">Signal</keyword>
<accession>A0A409YG88</accession>
<dbReference type="PANTHER" id="PTHR37928">
    <property type="entry name" value="CFEM DOMAIN PROTEIN (AFU_ORTHOLOGUE AFUA_6G14090)"/>
    <property type="match status" value="1"/>
</dbReference>
<evidence type="ECO:0000256" key="9">
    <source>
        <dbReference type="ARBA" id="ARBA00023004"/>
    </source>
</evidence>
<keyword evidence="6" id="KW-0349">Heme</keyword>
<dbReference type="Pfam" id="PF05730">
    <property type="entry name" value="CFEM"/>
    <property type="match status" value="2"/>
</dbReference>
<evidence type="ECO:0000256" key="10">
    <source>
        <dbReference type="ARBA" id="ARBA00023136"/>
    </source>
</evidence>
<keyword evidence="11" id="KW-1015">Disulfide bond</keyword>
<dbReference type="Proteomes" id="UP000284842">
    <property type="component" value="Unassembled WGS sequence"/>
</dbReference>
<evidence type="ECO:0000256" key="1">
    <source>
        <dbReference type="ARBA" id="ARBA00004609"/>
    </source>
</evidence>
<name>A0A409YG88_9AGAR</name>
<comment type="caution">
    <text evidence="16">The sequence shown here is derived from an EMBL/GenBank/DDBJ whole genome shotgun (WGS) entry which is preliminary data.</text>
</comment>
<comment type="subcellular location">
    <subcellularLocation>
        <location evidence="1">Cell membrane</location>
        <topology evidence="1">Lipid-anchor</topology>
        <topology evidence="1">GPI-anchor</topology>
    </subcellularLocation>
    <subcellularLocation>
        <location evidence="2">Secreted</location>
    </subcellularLocation>
</comment>
<evidence type="ECO:0000256" key="6">
    <source>
        <dbReference type="ARBA" id="ARBA00022617"/>
    </source>
</evidence>
<dbReference type="GO" id="GO:0046872">
    <property type="term" value="F:metal ion binding"/>
    <property type="evidence" value="ECO:0007669"/>
    <property type="project" value="UniProtKB-KW"/>
</dbReference>
<dbReference type="GO" id="GO:0005576">
    <property type="term" value="C:extracellular region"/>
    <property type="evidence" value="ECO:0007669"/>
    <property type="project" value="UniProtKB-SubCell"/>
</dbReference>
<evidence type="ECO:0000256" key="7">
    <source>
        <dbReference type="ARBA" id="ARBA00022723"/>
    </source>
</evidence>
<keyword evidence="13" id="KW-0449">Lipoprotein</keyword>
<sequence>MQFKFLSAPFLCSLLAAATLTHGQLTSDWLSGVSPCVRQCAVAAAQVVGCDVYDRACLCRNRAAFLNLVRACVQANCPIIATSLVSSVNPVNLICPIPESKMQFKFISLTLLAAASIASAQVGSIDWLSGLTPCVRQCAIAAATIIGCNVYDRVCLCNNRDAYLDVVRTCIQNNNCPTVSSALNPVNLICLEFPKMQFKSIAFTFLAVASTVSAQGSIDWLAGLNPCVRKCAVSAAELIGCDVYNRICLCSNRNAYLAAVRACIQANCPTIAISLNPVNLICPIIDPIPTLQPL</sequence>
<evidence type="ECO:0000256" key="14">
    <source>
        <dbReference type="SAM" id="SignalP"/>
    </source>
</evidence>
<dbReference type="EMBL" id="NHTK01001194">
    <property type="protein sequence ID" value="PPR02036.1"/>
    <property type="molecule type" value="Genomic_DNA"/>
</dbReference>
<dbReference type="STRING" id="181874.A0A409YG88"/>
<dbReference type="InterPro" id="IPR051735">
    <property type="entry name" value="CFEM_domain"/>
</dbReference>
<dbReference type="AlphaFoldDB" id="A0A409YG88"/>
<evidence type="ECO:0000256" key="11">
    <source>
        <dbReference type="ARBA" id="ARBA00023157"/>
    </source>
</evidence>
<dbReference type="InParanoid" id="A0A409YG88"/>
<feature type="domain" description="CFEM" evidence="15">
    <location>
        <begin position="127"/>
        <end position="191"/>
    </location>
</feature>
<feature type="domain" description="CFEM" evidence="15">
    <location>
        <begin position="220"/>
        <end position="283"/>
    </location>
</feature>
<keyword evidence="10" id="KW-0472">Membrane</keyword>
<protein>
    <recommendedName>
        <fullName evidence="15">CFEM domain-containing protein</fullName>
    </recommendedName>
</protein>
<feature type="signal peptide" evidence="14">
    <location>
        <begin position="1"/>
        <end position="23"/>
    </location>
</feature>
<keyword evidence="7" id="KW-0479">Metal-binding</keyword>
<evidence type="ECO:0000256" key="3">
    <source>
        <dbReference type="ARBA" id="ARBA00010031"/>
    </source>
</evidence>
<dbReference type="GO" id="GO:0005886">
    <property type="term" value="C:plasma membrane"/>
    <property type="evidence" value="ECO:0007669"/>
    <property type="project" value="UniProtKB-SubCell"/>
</dbReference>
<keyword evidence="4" id="KW-1003">Cell membrane</keyword>
<keyword evidence="5" id="KW-0964">Secreted</keyword>
<dbReference type="SMART" id="SM00747">
    <property type="entry name" value="CFEM"/>
    <property type="match status" value="3"/>
</dbReference>
<reference evidence="16 17" key="1">
    <citation type="journal article" date="2018" name="Evol. Lett.">
        <title>Horizontal gene cluster transfer increased hallucinogenic mushroom diversity.</title>
        <authorList>
            <person name="Reynolds H.T."/>
            <person name="Vijayakumar V."/>
            <person name="Gluck-Thaler E."/>
            <person name="Korotkin H.B."/>
            <person name="Matheny P.B."/>
            <person name="Slot J.C."/>
        </authorList>
    </citation>
    <scope>NUCLEOTIDE SEQUENCE [LARGE SCALE GENOMIC DNA]</scope>
    <source>
        <strain evidence="16 17">2629</strain>
    </source>
</reference>
<proteinExistence type="inferred from homology"/>
<dbReference type="InterPro" id="IPR008427">
    <property type="entry name" value="Extracellular_membr_CFEM_dom"/>
</dbReference>
<evidence type="ECO:0000313" key="17">
    <source>
        <dbReference type="Proteomes" id="UP000284842"/>
    </source>
</evidence>
<evidence type="ECO:0000256" key="8">
    <source>
        <dbReference type="ARBA" id="ARBA00022729"/>
    </source>
</evidence>
<evidence type="ECO:0000256" key="12">
    <source>
        <dbReference type="ARBA" id="ARBA00023180"/>
    </source>
</evidence>
<keyword evidence="17" id="KW-1185">Reference proteome</keyword>
<evidence type="ECO:0000256" key="4">
    <source>
        <dbReference type="ARBA" id="ARBA00022475"/>
    </source>
</evidence>
<dbReference type="OrthoDB" id="3045591at2759"/>
<feature type="chain" id="PRO_5019179454" description="CFEM domain-containing protein" evidence="14">
    <location>
        <begin position="24"/>
        <end position="294"/>
    </location>
</feature>
<evidence type="ECO:0000259" key="15">
    <source>
        <dbReference type="SMART" id="SM00747"/>
    </source>
</evidence>
<organism evidence="16 17">
    <name type="scientific">Panaeolus cyanescens</name>
    <dbReference type="NCBI Taxonomy" id="181874"/>
    <lineage>
        <taxon>Eukaryota</taxon>
        <taxon>Fungi</taxon>
        <taxon>Dikarya</taxon>
        <taxon>Basidiomycota</taxon>
        <taxon>Agaricomycotina</taxon>
        <taxon>Agaricomycetes</taxon>
        <taxon>Agaricomycetidae</taxon>
        <taxon>Agaricales</taxon>
        <taxon>Agaricineae</taxon>
        <taxon>Galeropsidaceae</taxon>
        <taxon>Panaeolus</taxon>
    </lineage>
</organism>
<feature type="domain" description="CFEM" evidence="15">
    <location>
        <begin position="29"/>
        <end position="96"/>
    </location>
</feature>
<evidence type="ECO:0000313" key="16">
    <source>
        <dbReference type="EMBL" id="PPR02036.1"/>
    </source>
</evidence>
<comment type="similarity">
    <text evidence="3">Belongs to the RBT5 family.</text>
</comment>
<evidence type="ECO:0000256" key="2">
    <source>
        <dbReference type="ARBA" id="ARBA00004613"/>
    </source>
</evidence>
<evidence type="ECO:0000256" key="5">
    <source>
        <dbReference type="ARBA" id="ARBA00022525"/>
    </source>
</evidence>
<dbReference type="PANTHER" id="PTHR37928:SF2">
    <property type="entry name" value="GPI ANCHORED CFEM DOMAIN PROTEIN (AFU_ORTHOLOGUE AFUA_6G10580)"/>
    <property type="match status" value="1"/>
</dbReference>
<gene>
    <name evidence="16" type="ORF">CVT24_011184</name>
</gene>
<keyword evidence="9" id="KW-0408">Iron</keyword>
<evidence type="ECO:0000256" key="13">
    <source>
        <dbReference type="ARBA" id="ARBA00023288"/>
    </source>
</evidence>
<keyword evidence="12" id="KW-0325">Glycoprotein</keyword>